<dbReference type="SUPFAM" id="SSF53448">
    <property type="entry name" value="Nucleotide-diphospho-sugar transferases"/>
    <property type="match status" value="1"/>
</dbReference>
<keyword evidence="6" id="KW-1185">Reference proteome</keyword>
<keyword evidence="2" id="KW-0328">Glycosyltransferase</keyword>
<evidence type="ECO:0000313" key="6">
    <source>
        <dbReference type="Proteomes" id="UP000644749"/>
    </source>
</evidence>
<dbReference type="Gene3D" id="3.90.550.10">
    <property type="entry name" value="Spore Coat Polysaccharide Biosynthesis Protein SpsA, Chain A"/>
    <property type="match status" value="1"/>
</dbReference>
<accession>A0ABS1S1H7</accession>
<feature type="domain" description="Glycosyltransferase 2-like" evidence="4">
    <location>
        <begin position="22"/>
        <end position="138"/>
    </location>
</feature>
<dbReference type="PANTHER" id="PTHR43179">
    <property type="entry name" value="RHAMNOSYLTRANSFERASE WBBL"/>
    <property type="match status" value="1"/>
</dbReference>
<evidence type="ECO:0000256" key="2">
    <source>
        <dbReference type="ARBA" id="ARBA00022676"/>
    </source>
</evidence>
<evidence type="ECO:0000313" key="5">
    <source>
        <dbReference type="EMBL" id="MBL3672556.1"/>
    </source>
</evidence>
<dbReference type="InterPro" id="IPR029044">
    <property type="entry name" value="Nucleotide-diphossugar_trans"/>
</dbReference>
<gene>
    <name evidence="5" type="ORF">JL111_03570</name>
</gene>
<keyword evidence="3" id="KW-0808">Transferase</keyword>
<comment type="caution">
    <text evidence="5">The sequence shown here is derived from an EMBL/GenBank/DDBJ whole genome shotgun (WGS) entry which is preliminary data.</text>
</comment>
<evidence type="ECO:0000259" key="4">
    <source>
        <dbReference type="Pfam" id="PF00535"/>
    </source>
</evidence>
<dbReference type="InterPro" id="IPR001173">
    <property type="entry name" value="Glyco_trans_2-like"/>
</dbReference>
<name>A0ABS1S1H7_9RHOB</name>
<dbReference type="PANTHER" id="PTHR43179:SF12">
    <property type="entry name" value="GALACTOFURANOSYLTRANSFERASE GLFT2"/>
    <property type="match status" value="1"/>
</dbReference>
<dbReference type="CDD" id="cd00761">
    <property type="entry name" value="Glyco_tranf_GTA_type"/>
    <property type="match status" value="1"/>
</dbReference>
<protein>
    <submittedName>
        <fullName evidence="5">Glycosyltransferase</fullName>
    </submittedName>
</protein>
<evidence type="ECO:0000256" key="1">
    <source>
        <dbReference type="ARBA" id="ARBA00006739"/>
    </source>
</evidence>
<sequence>MSGIESSLSPAAASARLTWALCIATLNRIDMLELCVICALAQTRLPAEIVIVDASDDWQSHRDRIARIVAGTVPLIYRPATERSSAVQRNSAIAECSADICTFIDDDSLMHNDCMETILQVYEADADQEIVAISAGSGPSPLEIGGITTKPVADLSSRAERIKESRLGRFLWRELFLMGRAVTFIPYAGPFGSPIPEWATSFKPEIVPTIHIGAGRMTVRRSALMREMFEPAFRSYCPGEDFDLSYRLSRIGVICAVPSARIYHHEVAASRIRREQELVLAICNAAFLLRKHSPDLDRDRRRLALLMARRRIAELLKDSLTRRWRLPQLKAARKAAAISRDILAFPDQAKLADWYVSVQLNILRRP</sequence>
<proteinExistence type="inferred from homology"/>
<organism evidence="5 6">
    <name type="scientific">Paracoccus aerius</name>
    <dbReference type="NCBI Taxonomy" id="1915382"/>
    <lineage>
        <taxon>Bacteria</taxon>
        <taxon>Pseudomonadati</taxon>
        <taxon>Pseudomonadota</taxon>
        <taxon>Alphaproteobacteria</taxon>
        <taxon>Rhodobacterales</taxon>
        <taxon>Paracoccaceae</taxon>
        <taxon>Paracoccus</taxon>
    </lineage>
</organism>
<comment type="similarity">
    <text evidence="1">Belongs to the glycosyltransferase 2 family.</text>
</comment>
<dbReference type="Proteomes" id="UP000644749">
    <property type="component" value="Unassembled WGS sequence"/>
</dbReference>
<dbReference type="Pfam" id="PF00535">
    <property type="entry name" value="Glycos_transf_2"/>
    <property type="match status" value="1"/>
</dbReference>
<dbReference type="EMBL" id="JAESHT010000002">
    <property type="protein sequence ID" value="MBL3672556.1"/>
    <property type="molecule type" value="Genomic_DNA"/>
</dbReference>
<dbReference type="RefSeq" id="WP_202380095.1">
    <property type="nucleotide sequence ID" value="NZ_JAESHT010000002.1"/>
</dbReference>
<reference evidence="5 6" key="1">
    <citation type="submission" date="2021-01" db="EMBL/GenBank/DDBJ databases">
        <title>011410 draft genome.</title>
        <authorList>
            <person name="Lang L."/>
        </authorList>
    </citation>
    <scope>NUCLEOTIDE SEQUENCE [LARGE SCALE GENOMIC DNA]</scope>
    <source>
        <strain evidence="5 6">KCTC 42845</strain>
    </source>
</reference>
<evidence type="ECO:0000256" key="3">
    <source>
        <dbReference type="ARBA" id="ARBA00022679"/>
    </source>
</evidence>